<dbReference type="Gene3D" id="3.40.50.2000">
    <property type="entry name" value="Glycogen Phosphorylase B"/>
    <property type="match status" value="2"/>
</dbReference>
<evidence type="ECO:0000313" key="4">
    <source>
        <dbReference type="Proteomes" id="UP000237105"/>
    </source>
</evidence>
<comment type="caution">
    <text evidence="3">The sequence shown here is derived from an EMBL/GenBank/DDBJ whole genome shotgun (WGS) entry which is preliminary data.</text>
</comment>
<dbReference type="SUPFAM" id="SSF53756">
    <property type="entry name" value="UDP-Glycosyltransferase/glycogen phosphorylase"/>
    <property type="match status" value="1"/>
</dbReference>
<dbReference type="OrthoDB" id="5835829at2759"/>
<comment type="similarity">
    <text evidence="1">Belongs to the UDP-glycosyltransferase family.</text>
</comment>
<dbReference type="AlphaFoldDB" id="A0A2P5AQE1"/>
<dbReference type="InterPro" id="IPR050481">
    <property type="entry name" value="UDP-glycosyltransf_plant"/>
</dbReference>
<protein>
    <submittedName>
        <fullName evidence="3">UDP-glucuronosyl/UDP-glucosyltransferase</fullName>
    </submittedName>
</protein>
<dbReference type="Proteomes" id="UP000237105">
    <property type="component" value="Unassembled WGS sequence"/>
</dbReference>
<dbReference type="GO" id="GO:0035251">
    <property type="term" value="F:UDP-glucosyltransferase activity"/>
    <property type="evidence" value="ECO:0007669"/>
    <property type="project" value="InterPro"/>
</dbReference>
<sequence>MLHYKHQKEGSSTDDLVIPSFFSPFPVSVLPNGVFNEASLAVGVKIARRIRKTKGLIINTFTELETHAIRSFLRVSESPSVYPVGPIIHADDDCSQFLSAGQYSDIITWLDDQPPSSVLFLCFRSMGSFGGDQVKEIACGLEQSGVHFLWCLQLPPPEYMLGSPVTDAREALPEGFLDRTAGRGKVINS</sequence>
<reference evidence="4" key="1">
    <citation type="submission" date="2016-06" db="EMBL/GenBank/DDBJ databases">
        <title>Parallel loss of symbiosis genes in relatives of nitrogen-fixing non-legume Parasponia.</title>
        <authorList>
            <person name="Van Velzen R."/>
            <person name="Holmer R."/>
            <person name="Bu F."/>
            <person name="Rutten L."/>
            <person name="Van Zeijl A."/>
            <person name="Liu W."/>
            <person name="Santuari L."/>
            <person name="Cao Q."/>
            <person name="Sharma T."/>
            <person name="Shen D."/>
            <person name="Roswanjaya Y."/>
            <person name="Wardhani T."/>
            <person name="Kalhor M.S."/>
            <person name="Jansen J."/>
            <person name="Van den Hoogen J."/>
            <person name="Gungor B."/>
            <person name="Hartog M."/>
            <person name="Hontelez J."/>
            <person name="Verver J."/>
            <person name="Yang W.-C."/>
            <person name="Schijlen E."/>
            <person name="Repin R."/>
            <person name="Schilthuizen M."/>
            <person name="Schranz E."/>
            <person name="Heidstra R."/>
            <person name="Miyata K."/>
            <person name="Fedorova E."/>
            <person name="Kohlen W."/>
            <person name="Bisseling T."/>
            <person name="Smit S."/>
            <person name="Geurts R."/>
        </authorList>
    </citation>
    <scope>NUCLEOTIDE SEQUENCE [LARGE SCALE GENOMIC DNA]</scope>
    <source>
        <strain evidence="4">cv. WU1-14</strain>
    </source>
</reference>
<name>A0A2P5AQE1_PARAD</name>
<dbReference type="PANTHER" id="PTHR48048">
    <property type="entry name" value="GLYCOSYLTRANSFERASE"/>
    <property type="match status" value="1"/>
</dbReference>
<dbReference type="PANTHER" id="PTHR48048:SF45">
    <property type="entry name" value="GLYCOSYLTRANSFERASE"/>
    <property type="match status" value="1"/>
</dbReference>
<dbReference type="STRING" id="3476.A0A2P5AQE1"/>
<keyword evidence="3" id="KW-0808">Transferase</keyword>
<organism evidence="3 4">
    <name type="scientific">Parasponia andersonii</name>
    <name type="common">Sponia andersonii</name>
    <dbReference type="NCBI Taxonomy" id="3476"/>
    <lineage>
        <taxon>Eukaryota</taxon>
        <taxon>Viridiplantae</taxon>
        <taxon>Streptophyta</taxon>
        <taxon>Embryophyta</taxon>
        <taxon>Tracheophyta</taxon>
        <taxon>Spermatophyta</taxon>
        <taxon>Magnoliopsida</taxon>
        <taxon>eudicotyledons</taxon>
        <taxon>Gunneridae</taxon>
        <taxon>Pentapetalae</taxon>
        <taxon>rosids</taxon>
        <taxon>fabids</taxon>
        <taxon>Rosales</taxon>
        <taxon>Cannabaceae</taxon>
        <taxon>Parasponia</taxon>
    </lineage>
</organism>
<keyword evidence="2" id="KW-0328">Glycosyltransferase</keyword>
<gene>
    <name evidence="3" type="ORF">PanWU01x14_310270</name>
</gene>
<keyword evidence="4" id="KW-1185">Reference proteome</keyword>
<dbReference type="EMBL" id="JXTB01000486">
    <property type="protein sequence ID" value="PON38763.1"/>
    <property type="molecule type" value="Genomic_DNA"/>
</dbReference>
<evidence type="ECO:0000313" key="3">
    <source>
        <dbReference type="EMBL" id="PON38763.1"/>
    </source>
</evidence>
<proteinExistence type="inferred from homology"/>
<evidence type="ECO:0000256" key="1">
    <source>
        <dbReference type="ARBA" id="ARBA00009995"/>
    </source>
</evidence>
<evidence type="ECO:0000256" key="2">
    <source>
        <dbReference type="ARBA" id="ARBA00022676"/>
    </source>
</evidence>
<accession>A0A2P5AQE1</accession>